<dbReference type="PANTHER" id="PTHR37816">
    <property type="entry name" value="YALI0E33011P"/>
    <property type="match status" value="1"/>
</dbReference>
<sequence>MPLLSPDDPLPYNPSRILVAGTSGSGKSTTARRIAEVLDVPYVEIDSLQHGPDWAPRPTFVQDVHRFAAGPAWVMEWQYRDVRDHLADRADLLLWLDLPRRRVMRQVIARTVRRATRGEELWNGNREPPLRSFFTDPDHIIRWAWKTHARTEQTIAAAAARRPALPIVRLRNRREIAHFVTTRLRT</sequence>
<proteinExistence type="predicted"/>
<dbReference type="Gene3D" id="3.40.50.300">
    <property type="entry name" value="P-loop containing nucleotide triphosphate hydrolases"/>
    <property type="match status" value="1"/>
</dbReference>
<protein>
    <recommendedName>
        <fullName evidence="3">Adenylate kinase</fullName>
    </recommendedName>
</protein>
<accession>A0A285JL27</accession>
<organism evidence="1 2">
    <name type="scientific">Paractinoplanes atraurantiacus</name>
    <dbReference type="NCBI Taxonomy" id="1036182"/>
    <lineage>
        <taxon>Bacteria</taxon>
        <taxon>Bacillati</taxon>
        <taxon>Actinomycetota</taxon>
        <taxon>Actinomycetes</taxon>
        <taxon>Micromonosporales</taxon>
        <taxon>Micromonosporaceae</taxon>
        <taxon>Paractinoplanes</taxon>
    </lineage>
</organism>
<dbReference type="AlphaFoldDB" id="A0A285JL27"/>
<dbReference type="InterPro" id="IPR052922">
    <property type="entry name" value="Cytidylate_Kinase-2"/>
</dbReference>
<dbReference type="EMBL" id="OBDY01000022">
    <property type="protein sequence ID" value="SNY61022.1"/>
    <property type="molecule type" value="Genomic_DNA"/>
</dbReference>
<dbReference type="Proteomes" id="UP000219612">
    <property type="component" value="Unassembled WGS sequence"/>
</dbReference>
<evidence type="ECO:0000313" key="2">
    <source>
        <dbReference type="Proteomes" id="UP000219612"/>
    </source>
</evidence>
<dbReference type="SUPFAM" id="SSF52540">
    <property type="entry name" value="P-loop containing nucleoside triphosphate hydrolases"/>
    <property type="match status" value="1"/>
</dbReference>
<keyword evidence="2" id="KW-1185">Reference proteome</keyword>
<dbReference type="InterPro" id="IPR027417">
    <property type="entry name" value="P-loop_NTPase"/>
</dbReference>
<evidence type="ECO:0008006" key="3">
    <source>
        <dbReference type="Google" id="ProtNLM"/>
    </source>
</evidence>
<evidence type="ECO:0000313" key="1">
    <source>
        <dbReference type="EMBL" id="SNY61022.1"/>
    </source>
</evidence>
<reference evidence="2" key="1">
    <citation type="submission" date="2017-09" db="EMBL/GenBank/DDBJ databases">
        <authorList>
            <person name="Varghese N."/>
            <person name="Submissions S."/>
        </authorList>
    </citation>
    <scope>NUCLEOTIDE SEQUENCE [LARGE SCALE GENOMIC DNA]</scope>
    <source>
        <strain evidence="2">CGMCC 4.6857</strain>
    </source>
</reference>
<name>A0A285JL27_9ACTN</name>
<dbReference type="RefSeq" id="WP_218854784.1">
    <property type="nucleotide sequence ID" value="NZ_OBDY01000022.1"/>
</dbReference>
<dbReference type="PANTHER" id="PTHR37816:SF1">
    <property type="entry name" value="TOXIN"/>
    <property type="match status" value="1"/>
</dbReference>
<gene>
    <name evidence="1" type="ORF">SAMN05421748_12264</name>
</gene>